<evidence type="ECO:0000313" key="9">
    <source>
        <dbReference type="EMBL" id="MBO0416370.1"/>
    </source>
</evidence>
<comment type="catalytic activity">
    <reaction evidence="1">
        <text>Exolytic cleavage of the (1-&gt;4)-beta-glycosidic linkage between N-acetylmuramic acid (MurNAc) and N-acetylglucosamine (GlcNAc) residues in peptidoglycan, from either the reducing or the non-reducing ends of the peptidoglycan chains, with concomitant formation of a 1,6-anhydrobond in the MurNAc residue.</text>
        <dbReference type="EC" id="4.2.2.n1"/>
    </reaction>
</comment>
<dbReference type="AlphaFoldDB" id="A0A1W0CYN4"/>
<keyword evidence="7" id="KW-0732">Signal</keyword>
<reference evidence="9 12" key="2">
    <citation type="submission" date="2021-03" db="EMBL/GenBank/DDBJ databases">
        <title>First Case of infection caused by Chromobacterium haemolyticum derived from water in China.</title>
        <authorList>
            <person name="Chen J."/>
            <person name="Liu C."/>
        </authorList>
    </citation>
    <scope>NUCLEOTIDE SEQUENCE [LARGE SCALE GENOMIC DNA]</scope>
    <source>
        <strain evidence="9 12">WJ-5</strain>
    </source>
</reference>
<dbReference type="CDD" id="cd14668">
    <property type="entry name" value="mlta_B"/>
    <property type="match status" value="1"/>
</dbReference>
<dbReference type="GO" id="GO:0008933">
    <property type="term" value="F:peptidoglycan lytic transglycosylase activity"/>
    <property type="evidence" value="ECO:0007669"/>
    <property type="project" value="TreeGrafter"/>
</dbReference>
<evidence type="ECO:0000313" key="10">
    <source>
        <dbReference type="EMBL" id="OQS39855.1"/>
    </source>
</evidence>
<dbReference type="GO" id="GO:0009254">
    <property type="term" value="P:peptidoglycan turnover"/>
    <property type="evidence" value="ECO:0007669"/>
    <property type="project" value="InterPro"/>
</dbReference>
<feature type="region of interest" description="Disordered" evidence="6">
    <location>
        <begin position="19"/>
        <end position="40"/>
    </location>
</feature>
<dbReference type="EMBL" id="JAFLRD010000009">
    <property type="protein sequence ID" value="MBO0416370.1"/>
    <property type="molecule type" value="Genomic_DNA"/>
</dbReference>
<dbReference type="InterPro" id="IPR026044">
    <property type="entry name" value="MltA"/>
</dbReference>
<dbReference type="RefSeq" id="WP_019100601.1">
    <property type="nucleotide sequence ID" value="NZ_AP019312.1"/>
</dbReference>
<feature type="chain" id="PRO_5010667867" description="peptidoglycan lytic exotransglycosylase" evidence="7">
    <location>
        <begin position="21"/>
        <end position="409"/>
    </location>
</feature>
<keyword evidence="3" id="KW-0456">Lyase</keyword>
<dbReference type="Proteomes" id="UP000192721">
    <property type="component" value="Unassembled WGS sequence"/>
</dbReference>
<dbReference type="PANTHER" id="PTHR30124">
    <property type="entry name" value="MEMBRANE-BOUND LYTIC MUREIN TRANSGLYCOSYLASE A"/>
    <property type="match status" value="1"/>
</dbReference>
<protein>
    <recommendedName>
        <fullName evidence="2">peptidoglycan lytic exotransglycosylase</fullName>
        <ecNumber evidence="2">4.2.2.n1</ecNumber>
    </recommendedName>
    <alternativeName>
        <fullName evidence="5">Murein hydrolase A</fullName>
    </alternativeName>
</protein>
<dbReference type="InterPro" id="IPR036908">
    <property type="entry name" value="RlpA-like_sf"/>
</dbReference>
<evidence type="ECO:0000313" key="11">
    <source>
        <dbReference type="Proteomes" id="UP000192721"/>
    </source>
</evidence>
<evidence type="ECO:0000256" key="1">
    <source>
        <dbReference type="ARBA" id="ARBA00001420"/>
    </source>
</evidence>
<evidence type="ECO:0000256" key="5">
    <source>
        <dbReference type="ARBA" id="ARBA00030918"/>
    </source>
</evidence>
<accession>A0A1W0CYN4</accession>
<evidence type="ECO:0000256" key="4">
    <source>
        <dbReference type="ARBA" id="ARBA00023316"/>
    </source>
</evidence>
<reference evidence="10 11" key="1">
    <citation type="submission" date="2017-02" db="EMBL/GenBank/DDBJ databases">
        <title>Chromobacterium haemolyticum H5244.</title>
        <authorList>
            <person name="Gulvik C.A."/>
        </authorList>
    </citation>
    <scope>NUCLEOTIDE SEQUENCE [LARGE SCALE GENOMIC DNA]</scope>
    <source>
        <strain evidence="10 11">H5244</strain>
    </source>
</reference>
<dbReference type="Gene3D" id="2.40.50.270">
    <property type="entry name" value="transglycosylase MltA"/>
    <property type="match status" value="1"/>
</dbReference>
<dbReference type="InterPro" id="IPR010611">
    <property type="entry name" value="3D_dom"/>
</dbReference>
<dbReference type="GO" id="GO:0019867">
    <property type="term" value="C:outer membrane"/>
    <property type="evidence" value="ECO:0007669"/>
    <property type="project" value="InterPro"/>
</dbReference>
<name>A0A1W0CYN4_9NEIS</name>
<evidence type="ECO:0000313" key="12">
    <source>
        <dbReference type="Proteomes" id="UP000664349"/>
    </source>
</evidence>
<dbReference type="Pfam" id="PF06725">
    <property type="entry name" value="3D"/>
    <property type="match status" value="1"/>
</dbReference>
<evidence type="ECO:0000256" key="3">
    <source>
        <dbReference type="ARBA" id="ARBA00023239"/>
    </source>
</evidence>
<dbReference type="Proteomes" id="UP000664349">
    <property type="component" value="Unassembled WGS sequence"/>
</dbReference>
<gene>
    <name evidence="10" type="ORF">B0T45_11135</name>
    <name evidence="9" type="ORF">J1C50_12715</name>
</gene>
<dbReference type="GO" id="GO:0004553">
    <property type="term" value="F:hydrolase activity, hydrolyzing O-glycosyl compounds"/>
    <property type="evidence" value="ECO:0007669"/>
    <property type="project" value="InterPro"/>
</dbReference>
<organism evidence="10 11">
    <name type="scientific">Chromobacterium haemolyticum</name>
    <dbReference type="NCBI Taxonomy" id="394935"/>
    <lineage>
        <taxon>Bacteria</taxon>
        <taxon>Pseudomonadati</taxon>
        <taxon>Pseudomonadota</taxon>
        <taxon>Betaproteobacteria</taxon>
        <taxon>Neisseriales</taxon>
        <taxon>Chromobacteriaceae</taxon>
        <taxon>Chromobacterium</taxon>
    </lineage>
</organism>
<comment type="caution">
    <text evidence="10">The sequence shown here is derived from an EMBL/GenBank/DDBJ whole genome shotgun (WGS) entry which is preliminary data.</text>
</comment>
<evidence type="ECO:0000256" key="6">
    <source>
        <dbReference type="SAM" id="MobiDB-lite"/>
    </source>
</evidence>
<dbReference type="CDD" id="cd14485">
    <property type="entry name" value="mltA_like_LT_A"/>
    <property type="match status" value="1"/>
</dbReference>
<evidence type="ECO:0000256" key="2">
    <source>
        <dbReference type="ARBA" id="ARBA00012587"/>
    </source>
</evidence>
<proteinExistence type="predicted"/>
<dbReference type="InterPro" id="IPR005300">
    <property type="entry name" value="MltA_B"/>
</dbReference>
<dbReference type="Gene3D" id="2.40.240.50">
    <property type="entry name" value="Barwin-like endoglucanases"/>
    <property type="match status" value="1"/>
</dbReference>
<keyword evidence="12" id="KW-1185">Reference proteome</keyword>
<feature type="domain" description="Lytic transglycosylase MltA" evidence="8">
    <location>
        <begin position="115"/>
        <end position="304"/>
    </location>
</feature>
<sequence>MFRKWLLLLLVVGLAACSTSSPPGKPGGAARESDAPTSLPAWSQQELGDTLVALKQSCKAIARKPGWSEVCRQANGIAADNAQAVRQFFENRFAAWKVNDGGRDSGLITGYYEPLLSGSRTRSERTPWPVYGIPADFYSVDVPASLRGKSSLTARRSGPNRLALSAAGDIEIRPADFPADSRGTRLKGRLDGKRLLPYYTRAEINQGKGVANAPILAWVEDPVELFFLQVQGSGRIQLDDGSFIHVGYAEQNGYGYQSIGKWLVDKGELTLGDASMQGIKDWLARNPQRRQELFAVNPSYVFFKSLPGDNGGPMGALGVPLTGGYSIAVDPRYIPLGAPVYLVTTWPHSTQPLTRLVHAQDTGSAIKGAVRADFFWGYGTEAGMYAGRMKQQGNLWMLLPKGMNPSQAL</sequence>
<dbReference type="PANTHER" id="PTHR30124:SF0">
    <property type="entry name" value="MEMBRANE-BOUND LYTIC MUREIN TRANSGLYCOSYLASE A"/>
    <property type="match status" value="1"/>
</dbReference>
<dbReference type="EMBL" id="MUKV01000012">
    <property type="protein sequence ID" value="OQS39855.1"/>
    <property type="molecule type" value="Genomic_DNA"/>
</dbReference>
<dbReference type="SUPFAM" id="SSF50685">
    <property type="entry name" value="Barwin-like endoglucanases"/>
    <property type="match status" value="1"/>
</dbReference>
<keyword evidence="4" id="KW-0961">Cell wall biogenesis/degradation</keyword>
<dbReference type="Pfam" id="PF03562">
    <property type="entry name" value="MltA"/>
    <property type="match status" value="1"/>
</dbReference>
<evidence type="ECO:0000256" key="7">
    <source>
        <dbReference type="SAM" id="SignalP"/>
    </source>
</evidence>
<dbReference type="EC" id="4.2.2.n1" evidence="2"/>
<dbReference type="GO" id="GO:0071555">
    <property type="term" value="P:cell wall organization"/>
    <property type="evidence" value="ECO:0007669"/>
    <property type="project" value="UniProtKB-KW"/>
</dbReference>
<feature type="signal peptide" evidence="7">
    <location>
        <begin position="1"/>
        <end position="20"/>
    </location>
</feature>
<dbReference type="PROSITE" id="PS51257">
    <property type="entry name" value="PROKAR_LIPOPROTEIN"/>
    <property type="match status" value="1"/>
</dbReference>
<dbReference type="GO" id="GO:0009253">
    <property type="term" value="P:peptidoglycan catabolic process"/>
    <property type="evidence" value="ECO:0007669"/>
    <property type="project" value="TreeGrafter"/>
</dbReference>
<dbReference type="PIRSF" id="PIRSF019422">
    <property type="entry name" value="MltA"/>
    <property type="match status" value="1"/>
</dbReference>
<dbReference type="Gene3D" id="2.40.40.10">
    <property type="entry name" value="RlpA-like domain"/>
    <property type="match status" value="1"/>
</dbReference>
<dbReference type="GeneID" id="58561590"/>
<evidence type="ECO:0000259" key="8">
    <source>
        <dbReference type="SMART" id="SM00925"/>
    </source>
</evidence>
<dbReference type="SMART" id="SM00925">
    <property type="entry name" value="MltA"/>
    <property type="match status" value="1"/>
</dbReference>